<dbReference type="PANTHER" id="PTHR22142">
    <property type="match status" value="1"/>
</dbReference>
<dbReference type="InterPro" id="IPR013252">
    <property type="entry name" value="Ndc80_Spc24"/>
</dbReference>
<feature type="coiled-coil region" evidence="13">
    <location>
        <begin position="139"/>
        <end position="197"/>
    </location>
</feature>
<keyword evidence="16" id="KW-1185">Reference proteome</keyword>
<evidence type="ECO:0000256" key="6">
    <source>
        <dbReference type="ARBA" id="ARBA00022838"/>
    </source>
</evidence>
<evidence type="ECO:0000256" key="10">
    <source>
        <dbReference type="ARBA" id="ARBA00023328"/>
    </source>
</evidence>
<accession>A0ABN9BR66</accession>
<keyword evidence="7 13" id="KW-0175">Coiled coil</keyword>
<evidence type="ECO:0000256" key="2">
    <source>
        <dbReference type="ARBA" id="ARBA00013690"/>
    </source>
</evidence>
<evidence type="ECO:0000256" key="1">
    <source>
        <dbReference type="ARBA" id="ARBA00007804"/>
    </source>
</evidence>
<evidence type="ECO:0000313" key="16">
    <source>
        <dbReference type="Proteomes" id="UP001162483"/>
    </source>
</evidence>
<evidence type="ECO:0000313" key="15">
    <source>
        <dbReference type="EMBL" id="CAI9549960.1"/>
    </source>
</evidence>
<feature type="non-terminal residue" evidence="15">
    <location>
        <position position="1"/>
    </location>
</feature>
<feature type="region of interest" description="Disordered" evidence="14">
    <location>
        <begin position="1"/>
        <end position="27"/>
    </location>
</feature>
<keyword evidence="3 12" id="KW-0158">Chromosome</keyword>
<dbReference type="Gene3D" id="3.30.160.570">
    <property type="entry name" value="Ncd80 complex, Spc24 subunit"/>
    <property type="match status" value="1"/>
</dbReference>
<evidence type="ECO:0000256" key="13">
    <source>
        <dbReference type="SAM" id="Coils"/>
    </source>
</evidence>
<reference evidence="15" key="1">
    <citation type="submission" date="2023-05" db="EMBL/GenBank/DDBJ databases">
        <authorList>
            <person name="Stuckert A."/>
        </authorList>
    </citation>
    <scope>NUCLEOTIDE SEQUENCE</scope>
</reference>
<gene>
    <name evidence="15" type="ORF">SPARVUS_LOCUS3427242</name>
</gene>
<evidence type="ECO:0000256" key="14">
    <source>
        <dbReference type="SAM" id="MobiDB-lite"/>
    </source>
</evidence>
<protein>
    <recommendedName>
        <fullName evidence="2 12">Kinetochore protein Spc24</fullName>
    </recommendedName>
</protein>
<proteinExistence type="inferred from homology"/>
<dbReference type="Pfam" id="PF08286">
    <property type="entry name" value="Spc24"/>
    <property type="match status" value="1"/>
</dbReference>
<keyword evidence="6 12" id="KW-0995">Kinetochore</keyword>
<dbReference type="EMBL" id="CATNWA010005395">
    <property type="protein sequence ID" value="CAI9549960.1"/>
    <property type="molecule type" value="Genomic_DNA"/>
</dbReference>
<evidence type="ECO:0000256" key="7">
    <source>
        <dbReference type="ARBA" id="ARBA00023054"/>
    </source>
</evidence>
<evidence type="ECO:0000256" key="9">
    <source>
        <dbReference type="ARBA" id="ARBA00023306"/>
    </source>
</evidence>
<comment type="function">
    <text evidence="11">Acts as a component of the essential kinetochore-associated NDC80 complex, which is required for chromosome segregation and spindle checkpoint activity. Required for kinetochore integrity and the organization of stable microtubule binding sites in the outer plate of the kinetochore. The NDC80 complex synergistically enhances the affinity of the SKA1 complex for microtubules and may allow the NDC80 complex to track depolymerizing microtubules.</text>
</comment>
<organism evidence="15 16">
    <name type="scientific">Staurois parvus</name>
    <dbReference type="NCBI Taxonomy" id="386267"/>
    <lineage>
        <taxon>Eukaryota</taxon>
        <taxon>Metazoa</taxon>
        <taxon>Chordata</taxon>
        <taxon>Craniata</taxon>
        <taxon>Vertebrata</taxon>
        <taxon>Euteleostomi</taxon>
        <taxon>Amphibia</taxon>
        <taxon>Batrachia</taxon>
        <taxon>Anura</taxon>
        <taxon>Neobatrachia</taxon>
        <taxon>Ranoidea</taxon>
        <taxon>Ranidae</taxon>
        <taxon>Staurois</taxon>
    </lineage>
</organism>
<dbReference type="Proteomes" id="UP001162483">
    <property type="component" value="Unassembled WGS sequence"/>
</dbReference>
<evidence type="ECO:0000256" key="8">
    <source>
        <dbReference type="ARBA" id="ARBA00023242"/>
    </source>
</evidence>
<comment type="subunit">
    <text evidence="12">Component of the NDC80 complex.</text>
</comment>
<evidence type="ECO:0000256" key="12">
    <source>
        <dbReference type="RuleBase" id="RU368011"/>
    </source>
</evidence>
<feature type="compositionally biased region" description="Low complexity" evidence="14">
    <location>
        <begin position="16"/>
        <end position="25"/>
    </location>
</feature>
<comment type="similarity">
    <text evidence="1 12">Belongs to the SPC24 family.</text>
</comment>
<keyword evidence="8 12" id="KW-0539">Nucleus</keyword>
<name>A0ABN9BR66_9NEOB</name>
<dbReference type="PANTHER" id="PTHR22142:SF2">
    <property type="entry name" value="KINETOCHORE PROTEIN SPC24"/>
    <property type="match status" value="1"/>
</dbReference>
<keyword evidence="9 12" id="KW-0131">Cell cycle</keyword>
<keyword evidence="4 12" id="KW-0132">Cell division</keyword>
<sequence length="263" mass="30192">RSQPEAVFPPPPPTTSPSSHRTSVTNTARLFTARTPLRGGHRRGQRAEKPLRFVLCYPSFILLKMLQEQMEEYVEVSREIVKVMVSDNAAAALKKSLDWQEAMINSLIDTEMQTSDLFRDILSVEEKVAHTFLETEETRQKVSSKLHKIERELQDVCEKNTSVETNIKFLQKEIEDLKLLEDEVAEVEREAQEDTTVVIPSALYMAKLFHSVTKIDWDYNCDSTLIKGIHYGGEIAQPICIDSTQHSKIFICDYLWSLLSTEW</sequence>
<evidence type="ECO:0000256" key="4">
    <source>
        <dbReference type="ARBA" id="ARBA00022618"/>
    </source>
</evidence>
<evidence type="ECO:0000256" key="3">
    <source>
        <dbReference type="ARBA" id="ARBA00022454"/>
    </source>
</evidence>
<evidence type="ECO:0000256" key="5">
    <source>
        <dbReference type="ARBA" id="ARBA00022776"/>
    </source>
</evidence>
<comment type="caution">
    <text evidence="15">The sequence shown here is derived from an EMBL/GenBank/DDBJ whole genome shotgun (WGS) entry which is preliminary data.</text>
</comment>
<evidence type="ECO:0000256" key="11">
    <source>
        <dbReference type="ARBA" id="ARBA00045419"/>
    </source>
</evidence>
<keyword evidence="10 12" id="KW-0137">Centromere</keyword>
<keyword evidence="5 12" id="KW-0498">Mitosis</keyword>
<comment type="subcellular location">
    <subcellularLocation>
        <location evidence="12">Nucleus</location>
    </subcellularLocation>
    <subcellularLocation>
        <location evidence="12">Chromosome</location>
        <location evidence="12">Centromere</location>
        <location evidence="12">Kinetochore</location>
    </subcellularLocation>
</comment>
<dbReference type="CDD" id="cd11565">
    <property type="entry name" value="RWD_Spc24"/>
    <property type="match status" value="1"/>
</dbReference>